<accession>A0A0H2RPK6</accession>
<dbReference type="EMBL" id="KQ086183">
    <property type="protein sequence ID" value="KLO06756.1"/>
    <property type="molecule type" value="Genomic_DNA"/>
</dbReference>
<organism evidence="1 2">
    <name type="scientific">Schizopora paradoxa</name>
    <dbReference type="NCBI Taxonomy" id="27342"/>
    <lineage>
        <taxon>Eukaryota</taxon>
        <taxon>Fungi</taxon>
        <taxon>Dikarya</taxon>
        <taxon>Basidiomycota</taxon>
        <taxon>Agaricomycotina</taxon>
        <taxon>Agaricomycetes</taxon>
        <taxon>Hymenochaetales</taxon>
        <taxon>Schizoporaceae</taxon>
        <taxon>Schizopora</taxon>
    </lineage>
</organism>
<name>A0A0H2RPK6_9AGAM</name>
<protein>
    <submittedName>
        <fullName evidence="1">Uncharacterized protein</fullName>
    </submittedName>
</protein>
<sequence length="497" mass="57645">MLQQGYIRGVRLDDTDIHYLGNMEMDGTFQNKAQFLDVVEAVIHLLRDFYVAFKEEQYRVHWSEYEDIFRIRRQVRHERDRYALGDVGRETLALLQTLNLLNKFSHSCTRRVLGYSMTFRRRELPTFLEDSEYDTEEEEEEEDGNSVLTEFELRTDESGSLGDFTRMLIFHESILDVPAFDRSRFAQALAATTGSLRVICLESNSDSDIFTIESNFKTMMHCAPHLEEICFDNYPPDLLSRYVRASPGPFYMADFASLRVIRLNRCCDLHNLDAMEHGLPPELSPLHRITSLTTIHLQQPYFESRMQDEIIASSVWKVSWTRGLGESDFALDSVWIRVETYYVRDTVTVPAHVSELLKRARHLIFDAEYDFASRAASILLPIWSSLHCLTIITTDFPSGFLRWIPSSIGSLNILFRAHSCRPPPSFLDKRMFDLLKSRDMRNVHIHVCVSTLRAGDLAKKLEVPFAVRDEELFIQTRALCIERGGQFILENPLRISQ</sequence>
<evidence type="ECO:0000313" key="2">
    <source>
        <dbReference type="Proteomes" id="UP000053477"/>
    </source>
</evidence>
<proteinExistence type="predicted"/>
<keyword evidence="2" id="KW-1185">Reference proteome</keyword>
<gene>
    <name evidence="1" type="ORF">SCHPADRAFT_679496</name>
</gene>
<dbReference type="InParanoid" id="A0A0H2RPK6"/>
<dbReference type="AlphaFoldDB" id="A0A0H2RPK6"/>
<dbReference type="Proteomes" id="UP000053477">
    <property type="component" value="Unassembled WGS sequence"/>
</dbReference>
<evidence type="ECO:0000313" key="1">
    <source>
        <dbReference type="EMBL" id="KLO06756.1"/>
    </source>
</evidence>
<reference evidence="1 2" key="1">
    <citation type="submission" date="2015-04" db="EMBL/GenBank/DDBJ databases">
        <title>Complete genome sequence of Schizopora paradoxa KUC8140, a cosmopolitan wood degrader in East Asia.</title>
        <authorList>
            <consortium name="DOE Joint Genome Institute"/>
            <person name="Min B."/>
            <person name="Park H."/>
            <person name="Jang Y."/>
            <person name="Kim J.-J."/>
            <person name="Kim K.H."/>
            <person name="Pangilinan J."/>
            <person name="Lipzen A."/>
            <person name="Riley R."/>
            <person name="Grigoriev I.V."/>
            <person name="Spatafora J.W."/>
            <person name="Choi I.-G."/>
        </authorList>
    </citation>
    <scope>NUCLEOTIDE SEQUENCE [LARGE SCALE GENOMIC DNA]</scope>
    <source>
        <strain evidence="1 2">KUC8140</strain>
    </source>
</reference>